<dbReference type="Gene3D" id="2.30.42.10">
    <property type="match status" value="1"/>
</dbReference>
<evidence type="ECO:0000256" key="1">
    <source>
        <dbReference type="ARBA" id="ARBA00022670"/>
    </source>
</evidence>
<comment type="caution">
    <text evidence="6">The sequence shown here is derived from an EMBL/GenBank/DDBJ whole genome shotgun (WGS) entry which is preliminary data.</text>
</comment>
<feature type="domain" description="PDZ" evidence="5">
    <location>
        <begin position="387"/>
        <end position="439"/>
    </location>
</feature>
<organism evidence="6 7">
    <name type="scientific">Phytoactinopolyspora alkaliphila</name>
    <dbReference type="NCBI Taxonomy" id="1783498"/>
    <lineage>
        <taxon>Bacteria</taxon>
        <taxon>Bacillati</taxon>
        <taxon>Actinomycetota</taxon>
        <taxon>Actinomycetes</taxon>
        <taxon>Jiangellales</taxon>
        <taxon>Jiangellaceae</taxon>
        <taxon>Phytoactinopolyspora</taxon>
    </lineage>
</organism>
<protein>
    <submittedName>
        <fullName evidence="6">PDZ domain-containing protein</fullName>
    </submittedName>
</protein>
<dbReference type="EMBL" id="JAAGOB010000016">
    <property type="protein sequence ID" value="NED98102.1"/>
    <property type="molecule type" value="Genomic_DNA"/>
</dbReference>
<dbReference type="Pfam" id="PF13365">
    <property type="entry name" value="Trypsin_2"/>
    <property type="match status" value="1"/>
</dbReference>
<dbReference type="AlphaFoldDB" id="A0A6N9YSZ9"/>
<reference evidence="6 7" key="1">
    <citation type="submission" date="2020-02" db="EMBL/GenBank/DDBJ databases">
        <authorList>
            <person name="Li X.-J."/>
            <person name="Feng X.-M."/>
        </authorList>
    </citation>
    <scope>NUCLEOTIDE SEQUENCE [LARGE SCALE GENOMIC DNA]</scope>
    <source>
        <strain evidence="6 7">CGMCC 4.7225</strain>
    </source>
</reference>
<name>A0A6N9YSZ9_9ACTN</name>
<feature type="region of interest" description="Disordered" evidence="3">
    <location>
        <begin position="373"/>
        <end position="398"/>
    </location>
</feature>
<feature type="region of interest" description="Disordered" evidence="3">
    <location>
        <begin position="14"/>
        <end position="65"/>
    </location>
</feature>
<evidence type="ECO:0000256" key="4">
    <source>
        <dbReference type="SAM" id="Phobius"/>
    </source>
</evidence>
<proteinExistence type="predicted"/>
<dbReference type="InterPro" id="IPR051201">
    <property type="entry name" value="Chloro_Bact_Ser_Proteases"/>
</dbReference>
<dbReference type="GO" id="GO:0004252">
    <property type="term" value="F:serine-type endopeptidase activity"/>
    <property type="evidence" value="ECO:0007669"/>
    <property type="project" value="InterPro"/>
</dbReference>
<gene>
    <name evidence="6" type="ORF">G1H11_22645</name>
</gene>
<evidence type="ECO:0000313" key="7">
    <source>
        <dbReference type="Proteomes" id="UP000469185"/>
    </source>
</evidence>
<dbReference type="InterPro" id="IPR036034">
    <property type="entry name" value="PDZ_sf"/>
</dbReference>
<evidence type="ECO:0000256" key="2">
    <source>
        <dbReference type="ARBA" id="ARBA00022801"/>
    </source>
</evidence>
<keyword evidence="2" id="KW-0378">Hydrolase</keyword>
<feature type="transmembrane region" description="Helical" evidence="4">
    <location>
        <begin position="100"/>
        <end position="126"/>
    </location>
</feature>
<dbReference type="Gene3D" id="2.40.10.120">
    <property type="match status" value="1"/>
</dbReference>
<evidence type="ECO:0000259" key="5">
    <source>
        <dbReference type="PROSITE" id="PS50106"/>
    </source>
</evidence>
<sequence>MLLVRGGWSYPDDDAAAAGPIRSRPDPWSGGPWSTSAVPPGGRAEPDFAGAHARGGSRGWARPEHHQPAASILTSGVLSPQQDASDVDAAQRSARPRRHWWWLASAFALVALVAGAVGGLAGAWLLQPGDAATNTVTVIGSDPAVGERTETSTAGIAGAVLPSVVSISAADGAGSGFVISDDGYVLTNNHVVAAGTDVEGGPIQVELFDGRQLEAEVIGRSPSYDLAVLRVDADDLDPVVLGESASVQVGDPVIAIGSPLGLDSTVTSGIISALDRPVTAGGQSDQSYINALQTDAAINPGNSGGPLVDSAGRVVGVNSAIATLGISPEVGSIGLGFAIPIDQARRTAEQLISNGEAVYPIIGVLLDNAHSGPGAQVAQDNDDQPGVTPGSPADTAGIRSGDVITALDGEPVRTPGALIVMLRAREPGESVTLTVERDGSTREVELTLGSAVG</sequence>
<dbReference type="SMART" id="SM00228">
    <property type="entry name" value="PDZ"/>
    <property type="match status" value="1"/>
</dbReference>
<dbReference type="SUPFAM" id="SSF50494">
    <property type="entry name" value="Trypsin-like serine proteases"/>
    <property type="match status" value="1"/>
</dbReference>
<accession>A0A6N9YSZ9</accession>
<dbReference type="Proteomes" id="UP000469185">
    <property type="component" value="Unassembled WGS sequence"/>
</dbReference>
<keyword evidence="1" id="KW-0645">Protease</keyword>
<dbReference type="PANTHER" id="PTHR43343:SF3">
    <property type="entry name" value="PROTEASE DO-LIKE 8, CHLOROPLASTIC"/>
    <property type="match status" value="1"/>
</dbReference>
<dbReference type="PRINTS" id="PR00834">
    <property type="entry name" value="PROTEASES2C"/>
</dbReference>
<dbReference type="PROSITE" id="PS50106">
    <property type="entry name" value="PDZ"/>
    <property type="match status" value="1"/>
</dbReference>
<dbReference type="SUPFAM" id="SSF50156">
    <property type="entry name" value="PDZ domain-like"/>
    <property type="match status" value="1"/>
</dbReference>
<keyword evidence="7" id="KW-1185">Reference proteome</keyword>
<dbReference type="InterPro" id="IPR009003">
    <property type="entry name" value="Peptidase_S1_PA"/>
</dbReference>
<dbReference type="GO" id="GO:0006508">
    <property type="term" value="P:proteolysis"/>
    <property type="evidence" value="ECO:0007669"/>
    <property type="project" value="UniProtKB-KW"/>
</dbReference>
<evidence type="ECO:0000256" key="3">
    <source>
        <dbReference type="SAM" id="MobiDB-lite"/>
    </source>
</evidence>
<dbReference type="InterPro" id="IPR001478">
    <property type="entry name" value="PDZ"/>
</dbReference>
<dbReference type="Pfam" id="PF13180">
    <property type="entry name" value="PDZ_2"/>
    <property type="match status" value="1"/>
</dbReference>
<keyword evidence="4" id="KW-0812">Transmembrane</keyword>
<dbReference type="InterPro" id="IPR001940">
    <property type="entry name" value="Peptidase_S1C"/>
</dbReference>
<evidence type="ECO:0000313" key="6">
    <source>
        <dbReference type="EMBL" id="NED98102.1"/>
    </source>
</evidence>
<dbReference type="PANTHER" id="PTHR43343">
    <property type="entry name" value="PEPTIDASE S12"/>
    <property type="match status" value="1"/>
</dbReference>
<keyword evidence="4" id="KW-1133">Transmembrane helix</keyword>
<keyword evidence="4" id="KW-0472">Membrane</keyword>